<proteinExistence type="inferred from homology"/>
<dbReference type="Gene3D" id="3.30.70.3250">
    <property type="entry name" value="Ribonuclease P, Pop5 subunit"/>
    <property type="match status" value="1"/>
</dbReference>
<sequence length="847" mass="94373">MSGDPAPDPAPAQDMATDERSCRHFRPTRCFLRVQLTFDPPGEQPSAQMLQAAIHEAMHSAFGSCGASLCHWSLLSAPDEKGCFFLRVRPEHLQQLRFALTLTRWRRRSRADVLAATISPMAVDETGRVALESAWHGLRLDPIVYFAHGFFLGDFEYRNGRRTPQPNTFGSRPEPPPMQPRGAPAEVQAGRKRAEHARLSQADRWKLLHMERGEGLGGAQSQSLSSLSNTPCLSWKEATKAAGRRKAPKGRGSLAKEGEFSELTPNVPGRAAEGDQSVPPGPGDHTRGIRGSAPHFAATSHNLGQVESGLEKRFEVELAAVNRAARVHEADKTFKRQEGDHSLGIVAKAPFHKSTLSELGEGQNFTTPDYGAPHKYRFAANPIFFDKPDLQAKKAQEGDHCLGIKAGQCRVQLPLSASRGFGAVSKLAIVHERTDRARHRLGDIPDWPKKRYDFGSMWILFTAFFISVSAYNRQRAFVQVLVNRSHDIGLLTSSLMRSERGLRKTVQVRFSLLQPTNDVVSLLNTQVPFLKNSLCWAEKNLAATLMANHAFGHPPEYVVYTDNHTHSHAQGVFQDFPWHRYQLINLDTDPRDPIRMAPFNKSEFDDKNLASVRRTLADSDHLSVSSGRLLLGTDIKFLQKPDDFTEAAASLKEHEAIYMIDRFWQGETADGQPVSDVLYRMNHSGPQCPGLLGDFVYLSPGTEVSMRNLQSKMLWYMNQPRLLTRTIPPCPASCMASNGLHAIDQFALVMALGEAVRPAGQGCFPLDAEKYSHWYPRTTKTQVTHDKTMDACMLKSPQEDWSSDEDEDKLRMLFAVILLLLIAVTSLFCAFLEEKGDPGDWKGMCSS</sequence>
<comment type="caution">
    <text evidence="5">The sequence shown here is derived from an EMBL/GenBank/DDBJ whole genome shotgun (WGS) entry which is preliminary data.</text>
</comment>
<name>A0AA36JJF0_9DINO</name>
<comment type="similarity">
    <text evidence="1">Belongs to the eukaryotic/archaeal RNase P protein component 2 family.</text>
</comment>
<keyword evidence="2" id="KW-0819">tRNA processing</keyword>
<dbReference type="AlphaFoldDB" id="A0AA36JJF0"/>
<dbReference type="Proteomes" id="UP001178507">
    <property type="component" value="Unassembled WGS sequence"/>
</dbReference>
<organism evidence="5 6">
    <name type="scientific">Effrenium voratum</name>
    <dbReference type="NCBI Taxonomy" id="2562239"/>
    <lineage>
        <taxon>Eukaryota</taxon>
        <taxon>Sar</taxon>
        <taxon>Alveolata</taxon>
        <taxon>Dinophyceae</taxon>
        <taxon>Suessiales</taxon>
        <taxon>Symbiodiniaceae</taxon>
        <taxon>Effrenium</taxon>
    </lineage>
</organism>
<evidence type="ECO:0000256" key="3">
    <source>
        <dbReference type="SAM" id="MobiDB-lite"/>
    </source>
</evidence>
<dbReference type="InterPro" id="IPR002759">
    <property type="entry name" value="Pop5/Rpp14/Rnp2-like"/>
</dbReference>
<evidence type="ECO:0000313" key="6">
    <source>
        <dbReference type="Proteomes" id="UP001178507"/>
    </source>
</evidence>
<evidence type="ECO:0000256" key="4">
    <source>
        <dbReference type="SAM" id="Phobius"/>
    </source>
</evidence>
<keyword evidence="4" id="KW-0472">Membrane</keyword>
<dbReference type="SUPFAM" id="SSF160350">
    <property type="entry name" value="Rnp2-like"/>
    <property type="match status" value="1"/>
</dbReference>
<reference evidence="5" key="1">
    <citation type="submission" date="2023-08" db="EMBL/GenBank/DDBJ databases">
        <authorList>
            <person name="Chen Y."/>
            <person name="Shah S."/>
            <person name="Dougan E. K."/>
            <person name="Thang M."/>
            <person name="Chan C."/>
        </authorList>
    </citation>
    <scope>NUCLEOTIDE SEQUENCE</scope>
</reference>
<keyword evidence="6" id="KW-1185">Reference proteome</keyword>
<feature type="transmembrane region" description="Helical" evidence="4">
    <location>
        <begin position="812"/>
        <end position="832"/>
    </location>
</feature>
<evidence type="ECO:0000256" key="1">
    <source>
        <dbReference type="ARBA" id="ARBA00010800"/>
    </source>
</evidence>
<dbReference type="GO" id="GO:0030677">
    <property type="term" value="C:ribonuclease P complex"/>
    <property type="evidence" value="ECO:0007669"/>
    <property type="project" value="InterPro"/>
</dbReference>
<dbReference type="InterPro" id="IPR038085">
    <property type="entry name" value="Rnp2-like_sf"/>
</dbReference>
<gene>
    <name evidence="5" type="ORF">EVOR1521_LOCUS29064</name>
</gene>
<dbReference type="GO" id="GO:0001682">
    <property type="term" value="P:tRNA 5'-leader removal"/>
    <property type="evidence" value="ECO:0007669"/>
    <property type="project" value="InterPro"/>
</dbReference>
<feature type="compositionally biased region" description="Pro residues" evidence="3">
    <location>
        <begin position="1"/>
        <end position="10"/>
    </location>
</feature>
<protein>
    <submittedName>
        <fullName evidence="5">Uncharacterized protein</fullName>
    </submittedName>
</protein>
<accession>A0AA36JJF0</accession>
<feature type="region of interest" description="Disordered" evidence="3">
    <location>
        <begin position="162"/>
        <end position="198"/>
    </location>
</feature>
<feature type="region of interest" description="Disordered" evidence="3">
    <location>
        <begin position="1"/>
        <end position="21"/>
    </location>
</feature>
<keyword evidence="4" id="KW-1133">Transmembrane helix</keyword>
<evidence type="ECO:0000313" key="5">
    <source>
        <dbReference type="EMBL" id="CAJ1407342.1"/>
    </source>
</evidence>
<dbReference type="Pfam" id="PF01900">
    <property type="entry name" value="RNase_P_Rpp14"/>
    <property type="match status" value="1"/>
</dbReference>
<evidence type="ECO:0000256" key="2">
    <source>
        <dbReference type="ARBA" id="ARBA00022694"/>
    </source>
</evidence>
<feature type="region of interest" description="Disordered" evidence="3">
    <location>
        <begin position="238"/>
        <end position="295"/>
    </location>
</feature>
<keyword evidence="4" id="KW-0812">Transmembrane</keyword>
<dbReference type="EMBL" id="CAUJNA010003669">
    <property type="protein sequence ID" value="CAJ1407342.1"/>
    <property type="molecule type" value="Genomic_DNA"/>
</dbReference>